<evidence type="ECO:0000313" key="3">
    <source>
        <dbReference type="Proteomes" id="UP000318422"/>
    </source>
</evidence>
<feature type="transmembrane region" description="Helical" evidence="1">
    <location>
        <begin position="151"/>
        <end position="174"/>
    </location>
</feature>
<keyword evidence="3" id="KW-1185">Reference proteome</keyword>
<feature type="transmembrane region" description="Helical" evidence="1">
    <location>
        <begin position="52"/>
        <end position="75"/>
    </location>
</feature>
<organism evidence="2 3">
    <name type="scientific">Zoogloea ramigera</name>
    <dbReference type="NCBI Taxonomy" id="350"/>
    <lineage>
        <taxon>Bacteria</taxon>
        <taxon>Pseudomonadati</taxon>
        <taxon>Pseudomonadota</taxon>
        <taxon>Betaproteobacteria</taxon>
        <taxon>Rhodocyclales</taxon>
        <taxon>Zoogloeaceae</taxon>
        <taxon>Zoogloea</taxon>
    </lineage>
</organism>
<comment type="caution">
    <text evidence="2">The sequence shown here is derived from an EMBL/GenBank/DDBJ whole genome shotgun (WGS) entry which is preliminary data.</text>
</comment>
<dbReference type="AlphaFoldDB" id="A0A4Y4CYR7"/>
<dbReference type="Proteomes" id="UP000318422">
    <property type="component" value="Unassembled WGS sequence"/>
</dbReference>
<dbReference type="RefSeq" id="WP_141354752.1">
    <property type="nucleotide sequence ID" value="NZ_BJNV01000089.1"/>
</dbReference>
<dbReference type="OrthoDB" id="977790at2"/>
<evidence type="ECO:0000256" key="1">
    <source>
        <dbReference type="SAM" id="Phobius"/>
    </source>
</evidence>
<name>A0A4Y4CYR7_ZOORA</name>
<keyword evidence="1" id="KW-0812">Transmembrane</keyword>
<gene>
    <name evidence="2" type="ORF">ZRA01_35290</name>
</gene>
<feature type="transmembrane region" description="Helical" evidence="1">
    <location>
        <begin position="112"/>
        <end position="139"/>
    </location>
</feature>
<accession>A0A4Y4CYR7</accession>
<dbReference type="EMBL" id="BJNV01000089">
    <property type="protein sequence ID" value="GEC97456.1"/>
    <property type="molecule type" value="Genomic_DNA"/>
</dbReference>
<feature type="transmembrane region" description="Helical" evidence="1">
    <location>
        <begin position="82"/>
        <end position="100"/>
    </location>
</feature>
<keyword evidence="1" id="KW-0472">Membrane</keyword>
<sequence length="216" mass="23727">MTDARLSLLAGLTIAVGLLVDRFGGAWGQPLVSLWAWGVCGLLMWRERAWRPRLVACLVIATAGELVLSLVCGLYDYRLGNLPLFVPPGHVLLYWLGLKLSDRLPARLFRTVPWLALAAVSALAVARLDWLGPPLLLIFLACVRWGPAPRLYMTMFLLSLVMELWGTALGNWAWRSALPGLGWPVANPPLAAGAFYCVLDLLSEKSVRLRRLATAA</sequence>
<reference evidence="2 3" key="1">
    <citation type="submission" date="2019-06" db="EMBL/GenBank/DDBJ databases">
        <title>Whole genome shotgun sequence of Zoogloea ramigera NBRC 15342.</title>
        <authorList>
            <person name="Hosoyama A."/>
            <person name="Uohara A."/>
            <person name="Ohji S."/>
            <person name="Ichikawa N."/>
        </authorList>
    </citation>
    <scope>NUCLEOTIDE SEQUENCE [LARGE SCALE GENOMIC DNA]</scope>
    <source>
        <strain evidence="2 3">NBRC 15342</strain>
    </source>
</reference>
<protein>
    <submittedName>
        <fullName evidence="2">Uncharacterized protein</fullName>
    </submittedName>
</protein>
<keyword evidence="1" id="KW-1133">Transmembrane helix</keyword>
<evidence type="ECO:0000313" key="2">
    <source>
        <dbReference type="EMBL" id="GEC97456.1"/>
    </source>
</evidence>
<proteinExistence type="predicted"/>